<dbReference type="PATRIC" id="fig|1280946.3.peg.1659"/>
<dbReference type="Gene3D" id="3.10.450.50">
    <property type="match status" value="2"/>
</dbReference>
<dbReference type="InterPro" id="IPR032710">
    <property type="entry name" value="NTF2-like_dom_sf"/>
</dbReference>
<dbReference type="SUPFAM" id="SSF54427">
    <property type="entry name" value="NTF2-like"/>
    <property type="match status" value="2"/>
</dbReference>
<dbReference type="EMBL" id="AWFF01000034">
    <property type="protein sequence ID" value="KCZ54758.1"/>
    <property type="molecule type" value="Genomic_DNA"/>
</dbReference>
<keyword evidence="3" id="KW-1185">Reference proteome</keyword>
<dbReference type="STRING" id="1280946.HY29_13245"/>
<accession>A0A062UAM0</accession>
<evidence type="ECO:0000313" key="3">
    <source>
        <dbReference type="Proteomes" id="UP000027037"/>
    </source>
</evidence>
<dbReference type="OrthoDB" id="9781757at2"/>
<dbReference type="AlphaFoldDB" id="A0A062UAM0"/>
<dbReference type="Pfam" id="PF12680">
    <property type="entry name" value="SnoaL_2"/>
    <property type="match status" value="2"/>
</dbReference>
<protein>
    <recommendedName>
        <fullName evidence="1">SnoaL-like domain-containing protein</fullName>
    </recommendedName>
</protein>
<dbReference type="eggNOG" id="COG4308">
    <property type="taxonomic scope" value="Bacteria"/>
</dbReference>
<dbReference type="RefSeq" id="WP_162176695.1">
    <property type="nucleotide sequence ID" value="NZ_AWFF01000034.1"/>
</dbReference>
<feature type="domain" description="SnoaL-like" evidence="1">
    <location>
        <begin position="14"/>
        <end position="112"/>
    </location>
</feature>
<evidence type="ECO:0000259" key="1">
    <source>
        <dbReference type="Pfam" id="PF12680"/>
    </source>
</evidence>
<organism evidence="2 3">
    <name type="scientific">Hyphomonas beringensis</name>
    <dbReference type="NCBI Taxonomy" id="1280946"/>
    <lineage>
        <taxon>Bacteria</taxon>
        <taxon>Pseudomonadati</taxon>
        <taxon>Pseudomonadota</taxon>
        <taxon>Alphaproteobacteria</taxon>
        <taxon>Hyphomonadales</taxon>
        <taxon>Hyphomonadaceae</taxon>
        <taxon>Hyphomonas</taxon>
    </lineage>
</organism>
<name>A0A062UAM0_9PROT</name>
<reference evidence="2 3" key="1">
    <citation type="journal article" date="2014" name="Antonie Van Leeuwenhoek">
        <title>Hyphomonas beringensis sp. nov. and Hyphomonas chukchiensis sp. nov., isolated from surface seawater of the Bering Sea and Chukchi Sea.</title>
        <authorList>
            <person name="Li C."/>
            <person name="Lai Q."/>
            <person name="Li G."/>
            <person name="Dong C."/>
            <person name="Wang J."/>
            <person name="Liao Y."/>
            <person name="Shao Z."/>
        </authorList>
    </citation>
    <scope>NUCLEOTIDE SEQUENCE [LARGE SCALE GENOMIC DNA]</scope>
    <source>
        <strain evidence="2 3">25B14_1</strain>
    </source>
</reference>
<feature type="domain" description="SnoaL-like" evidence="1">
    <location>
        <begin position="139"/>
        <end position="240"/>
    </location>
</feature>
<dbReference type="Proteomes" id="UP000027037">
    <property type="component" value="Unassembled WGS sequence"/>
</dbReference>
<proteinExistence type="predicted"/>
<comment type="caution">
    <text evidence="2">The sequence shown here is derived from an EMBL/GenBank/DDBJ whole genome shotgun (WGS) entry which is preliminary data.</text>
</comment>
<dbReference type="InterPro" id="IPR037401">
    <property type="entry name" value="SnoaL-like"/>
</dbReference>
<sequence length="269" mass="30246">MEQVERESLDVAMEMVTAWNELDVDGIVNSFAPEGELHSMMKDPIVGRDALRAHMGALLNSATRLELQLKTVAVKGNTVILERVDDFDVNGKHGSVPVVGVLVIEDGHVAEWREYYDRNQLLSEMGMPTSADDQLIGIVEDIIASWKRKDIDGVLSHVADNVQYHYRVGSRPLNGPDELRAFLEKFGAGMHDINWKIFRHSQTGNLLMVEGADDFVDADGNRVRTPYMGVFEFEGDKVVGWRDYFNPEIGEKSRTGETLPPYVEELLNQ</sequence>
<evidence type="ECO:0000313" key="2">
    <source>
        <dbReference type="EMBL" id="KCZ54758.1"/>
    </source>
</evidence>
<gene>
    <name evidence="2" type="ORF">HY29_13245</name>
</gene>